<organism evidence="3 4">
    <name type="scientific">Winogradskya humida</name>
    <dbReference type="NCBI Taxonomy" id="113566"/>
    <lineage>
        <taxon>Bacteria</taxon>
        <taxon>Bacillati</taxon>
        <taxon>Actinomycetota</taxon>
        <taxon>Actinomycetes</taxon>
        <taxon>Micromonosporales</taxon>
        <taxon>Micromonosporaceae</taxon>
        <taxon>Winogradskya</taxon>
    </lineage>
</organism>
<dbReference type="InterPro" id="IPR000792">
    <property type="entry name" value="Tscrpt_reg_LuxR_C"/>
</dbReference>
<evidence type="ECO:0000259" key="1">
    <source>
        <dbReference type="PROSITE" id="PS50043"/>
    </source>
</evidence>
<dbReference type="InterPro" id="IPR016032">
    <property type="entry name" value="Sig_transdc_resp-reg_C-effctor"/>
</dbReference>
<evidence type="ECO:0000313" key="4">
    <source>
        <dbReference type="Proteomes" id="UP000603200"/>
    </source>
</evidence>
<evidence type="ECO:0008006" key="5">
    <source>
        <dbReference type="Google" id="ProtNLM"/>
    </source>
</evidence>
<dbReference type="NCBIfam" id="TIGR00229">
    <property type="entry name" value="sensory_box"/>
    <property type="match status" value="1"/>
</dbReference>
<dbReference type="InterPro" id="IPR000014">
    <property type="entry name" value="PAS"/>
</dbReference>
<dbReference type="Gene3D" id="3.30.450.20">
    <property type="entry name" value="PAS domain"/>
    <property type="match status" value="1"/>
</dbReference>
<name>A0ABQ4A539_9ACTN</name>
<dbReference type="PROSITE" id="PS50043">
    <property type="entry name" value="HTH_LUXR_2"/>
    <property type="match status" value="1"/>
</dbReference>
<feature type="domain" description="PAS" evidence="2">
    <location>
        <begin position="40"/>
        <end position="95"/>
    </location>
</feature>
<dbReference type="Pfam" id="PF08448">
    <property type="entry name" value="PAS_4"/>
    <property type="match status" value="1"/>
</dbReference>
<dbReference type="Pfam" id="PF00196">
    <property type="entry name" value="GerE"/>
    <property type="match status" value="1"/>
</dbReference>
<gene>
    <name evidence="3" type="ORF">Ahu01nite_089560</name>
</gene>
<dbReference type="SUPFAM" id="SSF55785">
    <property type="entry name" value="PYP-like sensor domain (PAS domain)"/>
    <property type="match status" value="1"/>
</dbReference>
<dbReference type="PROSITE" id="PS50112">
    <property type="entry name" value="PAS"/>
    <property type="match status" value="1"/>
</dbReference>
<dbReference type="SMART" id="SM00091">
    <property type="entry name" value="PAS"/>
    <property type="match status" value="1"/>
</dbReference>
<dbReference type="InterPro" id="IPR013656">
    <property type="entry name" value="PAS_4"/>
</dbReference>
<dbReference type="RefSeq" id="WP_203842777.1">
    <property type="nucleotide sequence ID" value="NZ_BAAATV010000024.1"/>
</dbReference>
<sequence length="240" mass="25872">MTGPGTRTQPVTMAATGSEAGVSTCVQVARTLFKWSNICIVTLDSHQCIVETSAEFLRQFGGTRNSRAGQDFHELLHPGTRDKLRRKFERALAENRTIFDDSIVGLGPRDSVFSGGMTGFVARGAGRQVDGIVVVVEPDELPPGPAPARLSGRQVLTEIDARILEGVAAGASTVQLAGRLHLSRQGVEYRISSMFRKLNAPNRTALVSRAYAIGALTVGSWPPRVKQDFVLQNTRSTAGR</sequence>
<dbReference type="Gene3D" id="1.10.10.10">
    <property type="entry name" value="Winged helix-like DNA-binding domain superfamily/Winged helix DNA-binding domain"/>
    <property type="match status" value="1"/>
</dbReference>
<protein>
    <recommendedName>
        <fullName evidence="5">PAS domain-containing protein</fullName>
    </recommendedName>
</protein>
<dbReference type="SUPFAM" id="SSF46894">
    <property type="entry name" value="C-terminal effector domain of the bipartite response regulators"/>
    <property type="match status" value="1"/>
</dbReference>
<dbReference type="InterPro" id="IPR035965">
    <property type="entry name" value="PAS-like_dom_sf"/>
</dbReference>
<dbReference type="SMART" id="SM00421">
    <property type="entry name" value="HTH_LUXR"/>
    <property type="match status" value="1"/>
</dbReference>
<accession>A0ABQ4A539</accession>
<dbReference type="EMBL" id="BOMN01000129">
    <property type="protein sequence ID" value="GIE25854.1"/>
    <property type="molecule type" value="Genomic_DNA"/>
</dbReference>
<keyword evidence="4" id="KW-1185">Reference proteome</keyword>
<proteinExistence type="predicted"/>
<comment type="caution">
    <text evidence="3">The sequence shown here is derived from an EMBL/GenBank/DDBJ whole genome shotgun (WGS) entry which is preliminary data.</text>
</comment>
<dbReference type="CDD" id="cd00130">
    <property type="entry name" value="PAS"/>
    <property type="match status" value="1"/>
</dbReference>
<reference evidence="3 4" key="1">
    <citation type="submission" date="2021-01" db="EMBL/GenBank/DDBJ databases">
        <title>Whole genome shotgun sequence of Actinoplanes humidus NBRC 14915.</title>
        <authorList>
            <person name="Komaki H."/>
            <person name="Tamura T."/>
        </authorList>
    </citation>
    <scope>NUCLEOTIDE SEQUENCE [LARGE SCALE GENOMIC DNA]</scope>
    <source>
        <strain evidence="3 4">NBRC 14915</strain>
    </source>
</reference>
<evidence type="ECO:0000259" key="2">
    <source>
        <dbReference type="PROSITE" id="PS50112"/>
    </source>
</evidence>
<evidence type="ECO:0000313" key="3">
    <source>
        <dbReference type="EMBL" id="GIE25854.1"/>
    </source>
</evidence>
<feature type="domain" description="HTH luxR-type" evidence="1">
    <location>
        <begin position="143"/>
        <end position="214"/>
    </location>
</feature>
<dbReference type="InterPro" id="IPR036388">
    <property type="entry name" value="WH-like_DNA-bd_sf"/>
</dbReference>
<dbReference type="Proteomes" id="UP000603200">
    <property type="component" value="Unassembled WGS sequence"/>
</dbReference>